<dbReference type="OrthoDB" id="286814at2759"/>
<accession>A0A1B9H0Y7</accession>
<dbReference type="Gene3D" id="1.10.472.10">
    <property type="entry name" value="Cyclin-like"/>
    <property type="match status" value="1"/>
</dbReference>
<name>A0A1B9H0Y7_9TREE</name>
<evidence type="ECO:0008006" key="4">
    <source>
        <dbReference type="Google" id="ProtNLM"/>
    </source>
</evidence>
<sequence>MPYIHDMPSGQEYLNRTAAYESDQDYADIELIKLLNGGLNRPAEYASHVEPSYGYGHRVVEDEDSDDDFTMKRRYPSMSSNGHVYPPVPPDPSTIARSLDDWVNEDIALRRNAHQVHDETMYAAESASVYPQTDMFALESAPYVNQQSHPSVWTPPHSQTWSNVVPAQFQAPVLHPRYVHLPERPITPHDTYRYPNSHVDQIYVAPAVPEVNTETINAAFAVWYANQVIGLLVTPGQFRPGVGGASDELWGPAGREKEGWLRVGRSPPDFSKPWGRMGMTQTPVIAPRKVQRRRPDLEPRDPWNVAWAHSLKPTSTFVNFILDMIQRMTISPTALVTAVWFLTGLGLHEGDGLKGSQLRAFLREFRSYEAESIERRVATLGLLLAGKWLDDNSFLTKSWCEVTTIPVVQLDKMERCALADLHYSLHVPVSSWVDHVNNLYASLIYKALHDDVDLVITPIIDEMVTEAREVELNDPQQGSSAPSYERRPSAELIHPAAADQAISRDWGSFARYYAHGQNSSPQWDGQGVEVDVEMERAERSVDALVNDEYRMDGEIEEEEDDDEEEFLDYDGAKRWLPSTSELKRSTSLSSDRSFDSTDSHQRATTFSSQLQAYHVPLDILETPVRQRTHSDWSYHSAKSNASSSDWENSDFLYPVETDKCQKCDHQQQRSSTTTSGKRHPFAIRHANRDQRFVEPGIAMIPSPSARQAKYSSMSRLNGSQRSSASSGSSIGYGSASKRWGTSAVQW</sequence>
<dbReference type="CDD" id="cd20557">
    <property type="entry name" value="CYCLIN_ScPCL1-like"/>
    <property type="match status" value="1"/>
</dbReference>
<keyword evidence="3" id="KW-1185">Reference proteome</keyword>
<protein>
    <recommendedName>
        <fullName evidence="4">Cyclin N-terminal domain-containing protein</fullName>
    </recommendedName>
</protein>
<evidence type="ECO:0000313" key="2">
    <source>
        <dbReference type="EMBL" id="OCF36946.1"/>
    </source>
</evidence>
<organism evidence="2 3">
    <name type="scientific">Kwoniella heveanensis BCC8398</name>
    <dbReference type="NCBI Taxonomy" id="1296120"/>
    <lineage>
        <taxon>Eukaryota</taxon>
        <taxon>Fungi</taxon>
        <taxon>Dikarya</taxon>
        <taxon>Basidiomycota</taxon>
        <taxon>Agaricomycotina</taxon>
        <taxon>Tremellomycetes</taxon>
        <taxon>Tremellales</taxon>
        <taxon>Cryptococcaceae</taxon>
        <taxon>Kwoniella</taxon>
    </lineage>
</organism>
<proteinExistence type="predicted"/>
<reference evidence="3" key="2">
    <citation type="submission" date="2013-12" db="EMBL/GenBank/DDBJ databases">
        <title>Evolution of pathogenesis and genome organization in the Tremellales.</title>
        <authorList>
            <person name="Cuomo C."/>
            <person name="Litvintseva A."/>
            <person name="Heitman J."/>
            <person name="Chen Y."/>
            <person name="Sun S."/>
            <person name="Springer D."/>
            <person name="Dromer F."/>
            <person name="Young S."/>
            <person name="Zeng Q."/>
            <person name="Chapman S."/>
            <person name="Gujja S."/>
            <person name="Saif S."/>
            <person name="Birren B."/>
        </authorList>
    </citation>
    <scope>NUCLEOTIDE SEQUENCE [LARGE SCALE GENOMIC DNA]</scope>
    <source>
        <strain evidence="3">BCC8398</strain>
    </source>
</reference>
<evidence type="ECO:0000313" key="3">
    <source>
        <dbReference type="Proteomes" id="UP000092666"/>
    </source>
</evidence>
<feature type="compositionally biased region" description="Basic and acidic residues" evidence="1">
    <location>
        <begin position="592"/>
        <end position="601"/>
    </location>
</feature>
<reference evidence="2 3" key="1">
    <citation type="submission" date="2013-07" db="EMBL/GenBank/DDBJ databases">
        <title>The Genome Sequence of Cryptococcus heveanensis BCC8398.</title>
        <authorList>
            <consortium name="The Broad Institute Genome Sequencing Platform"/>
            <person name="Cuomo C."/>
            <person name="Litvintseva A."/>
            <person name="Chen Y."/>
            <person name="Heitman J."/>
            <person name="Sun S."/>
            <person name="Springer D."/>
            <person name="Dromer F."/>
            <person name="Young S.K."/>
            <person name="Zeng Q."/>
            <person name="Gargeya S."/>
            <person name="Fitzgerald M."/>
            <person name="Abouelleil A."/>
            <person name="Alvarado L."/>
            <person name="Berlin A.M."/>
            <person name="Chapman S.B."/>
            <person name="Dewar J."/>
            <person name="Goldberg J."/>
            <person name="Griggs A."/>
            <person name="Gujja S."/>
            <person name="Hansen M."/>
            <person name="Howarth C."/>
            <person name="Imamovic A."/>
            <person name="Larimer J."/>
            <person name="McCowan C."/>
            <person name="Murphy C."/>
            <person name="Pearson M."/>
            <person name="Priest M."/>
            <person name="Roberts A."/>
            <person name="Saif S."/>
            <person name="Shea T."/>
            <person name="Sykes S."/>
            <person name="Wortman J."/>
            <person name="Nusbaum C."/>
            <person name="Birren B."/>
        </authorList>
    </citation>
    <scope>NUCLEOTIDE SEQUENCE [LARGE SCALE GENOMIC DNA]</scope>
    <source>
        <strain evidence="2 3">BCC8398</strain>
    </source>
</reference>
<evidence type="ECO:0000256" key="1">
    <source>
        <dbReference type="SAM" id="MobiDB-lite"/>
    </source>
</evidence>
<feature type="region of interest" description="Disordered" evidence="1">
    <location>
        <begin position="703"/>
        <end position="746"/>
    </location>
</feature>
<dbReference type="AlphaFoldDB" id="A0A1B9H0Y7"/>
<dbReference type="STRING" id="1296120.A0A1B9H0Y7"/>
<feature type="region of interest" description="Disordered" evidence="1">
    <location>
        <begin position="580"/>
        <end position="602"/>
    </location>
</feature>
<dbReference type="Proteomes" id="UP000092666">
    <property type="component" value="Unassembled WGS sequence"/>
</dbReference>
<gene>
    <name evidence="2" type="ORF">I316_01544</name>
</gene>
<dbReference type="EMBL" id="KI669494">
    <property type="protein sequence ID" value="OCF36946.1"/>
    <property type="molecule type" value="Genomic_DNA"/>
</dbReference>
<feature type="compositionally biased region" description="Low complexity" evidence="1">
    <location>
        <begin position="718"/>
        <end position="736"/>
    </location>
</feature>